<dbReference type="PANTHER" id="PTHR21716">
    <property type="entry name" value="TRANSMEMBRANE PROTEIN"/>
    <property type="match status" value="1"/>
</dbReference>
<evidence type="ECO:0000313" key="9">
    <source>
        <dbReference type="Proteomes" id="UP000183832"/>
    </source>
</evidence>
<feature type="transmembrane region" description="Helical" evidence="7">
    <location>
        <begin position="170"/>
        <end position="195"/>
    </location>
</feature>
<dbReference type="OrthoDB" id="5970161at2759"/>
<evidence type="ECO:0000256" key="7">
    <source>
        <dbReference type="SAM" id="Phobius"/>
    </source>
</evidence>
<keyword evidence="5 7" id="KW-0472">Membrane</keyword>
<accession>A0A1J1J5V7</accession>
<evidence type="ECO:0000313" key="8">
    <source>
        <dbReference type="EMBL" id="CRL07378.1"/>
    </source>
</evidence>
<evidence type="ECO:0000256" key="2">
    <source>
        <dbReference type="ARBA" id="ARBA00009773"/>
    </source>
</evidence>
<feature type="transmembrane region" description="Helical" evidence="7">
    <location>
        <begin position="396"/>
        <end position="413"/>
    </location>
</feature>
<evidence type="ECO:0000256" key="6">
    <source>
        <dbReference type="SAM" id="MobiDB-lite"/>
    </source>
</evidence>
<dbReference type="GO" id="GO:0016020">
    <property type="term" value="C:membrane"/>
    <property type="evidence" value="ECO:0007669"/>
    <property type="project" value="UniProtKB-SubCell"/>
</dbReference>
<feature type="transmembrane region" description="Helical" evidence="7">
    <location>
        <begin position="692"/>
        <end position="713"/>
    </location>
</feature>
<feature type="transmembrane region" description="Helical" evidence="7">
    <location>
        <begin position="143"/>
        <end position="164"/>
    </location>
</feature>
<protein>
    <submittedName>
        <fullName evidence="8">CLUMA_CG020355, isoform A</fullName>
    </submittedName>
</protein>
<dbReference type="STRING" id="568069.A0A1J1J5V7"/>
<feature type="transmembrane region" description="Helical" evidence="7">
    <location>
        <begin position="733"/>
        <end position="754"/>
    </location>
</feature>
<feature type="compositionally biased region" description="Polar residues" evidence="6">
    <location>
        <begin position="807"/>
        <end position="827"/>
    </location>
</feature>
<evidence type="ECO:0000256" key="3">
    <source>
        <dbReference type="ARBA" id="ARBA00022692"/>
    </source>
</evidence>
<dbReference type="PANTHER" id="PTHR21716:SF4">
    <property type="entry name" value="TRANSMEMBRANE PROTEIN 245"/>
    <property type="match status" value="1"/>
</dbReference>
<feature type="transmembrane region" description="Helical" evidence="7">
    <location>
        <begin position="207"/>
        <end position="238"/>
    </location>
</feature>
<dbReference type="AlphaFoldDB" id="A0A1J1J5V7"/>
<feature type="region of interest" description="Disordered" evidence="6">
    <location>
        <begin position="265"/>
        <end position="285"/>
    </location>
</feature>
<evidence type="ECO:0000256" key="4">
    <source>
        <dbReference type="ARBA" id="ARBA00022989"/>
    </source>
</evidence>
<organism evidence="8 9">
    <name type="scientific">Clunio marinus</name>
    <dbReference type="NCBI Taxonomy" id="568069"/>
    <lineage>
        <taxon>Eukaryota</taxon>
        <taxon>Metazoa</taxon>
        <taxon>Ecdysozoa</taxon>
        <taxon>Arthropoda</taxon>
        <taxon>Hexapoda</taxon>
        <taxon>Insecta</taxon>
        <taxon>Pterygota</taxon>
        <taxon>Neoptera</taxon>
        <taxon>Endopterygota</taxon>
        <taxon>Diptera</taxon>
        <taxon>Nematocera</taxon>
        <taxon>Chironomoidea</taxon>
        <taxon>Chironomidae</taxon>
        <taxon>Clunio</taxon>
    </lineage>
</organism>
<dbReference type="InterPro" id="IPR002549">
    <property type="entry name" value="AI-2E-like"/>
</dbReference>
<keyword evidence="9" id="KW-1185">Reference proteome</keyword>
<feature type="compositionally biased region" description="Basic and acidic residues" evidence="6">
    <location>
        <begin position="265"/>
        <end position="281"/>
    </location>
</feature>
<comment type="subcellular location">
    <subcellularLocation>
        <location evidence="1">Membrane</location>
        <topology evidence="1">Multi-pass membrane protein</topology>
    </subcellularLocation>
</comment>
<reference evidence="8 9" key="1">
    <citation type="submission" date="2015-04" db="EMBL/GenBank/DDBJ databases">
        <authorList>
            <person name="Syromyatnikov M.Y."/>
            <person name="Popov V.N."/>
        </authorList>
    </citation>
    <scope>NUCLEOTIDE SEQUENCE [LARGE SCALE GENOMIC DNA]</scope>
</reference>
<dbReference type="EMBL" id="CVRI01000070">
    <property type="protein sequence ID" value="CRL07378.1"/>
    <property type="molecule type" value="Genomic_DNA"/>
</dbReference>
<feature type="transmembrane region" description="Helical" evidence="7">
    <location>
        <begin position="592"/>
        <end position="613"/>
    </location>
</feature>
<evidence type="ECO:0000256" key="5">
    <source>
        <dbReference type="ARBA" id="ARBA00023136"/>
    </source>
</evidence>
<feature type="transmembrane region" description="Helical" evidence="7">
    <location>
        <begin position="39"/>
        <end position="63"/>
    </location>
</feature>
<feature type="transmembrane region" description="Helical" evidence="7">
    <location>
        <begin position="116"/>
        <end position="136"/>
    </location>
</feature>
<proteinExistence type="inferred from homology"/>
<gene>
    <name evidence="8" type="ORF">CLUMA_CG020355</name>
</gene>
<name>A0A1J1J5V7_9DIPT</name>
<feature type="transmembrane region" description="Helical" evidence="7">
    <location>
        <begin position="428"/>
        <end position="450"/>
    </location>
</feature>
<keyword evidence="4 7" id="KW-1133">Transmembrane helix</keyword>
<feature type="region of interest" description="Disordered" evidence="6">
    <location>
        <begin position="804"/>
        <end position="827"/>
    </location>
</feature>
<feature type="transmembrane region" description="Helical" evidence="7">
    <location>
        <begin position="333"/>
        <end position="357"/>
    </location>
</feature>
<dbReference type="Proteomes" id="UP000183832">
    <property type="component" value="Unassembled WGS sequence"/>
</dbReference>
<evidence type="ECO:0000256" key="1">
    <source>
        <dbReference type="ARBA" id="ARBA00004141"/>
    </source>
</evidence>
<keyword evidence="3 7" id="KW-0812">Transmembrane</keyword>
<feature type="transmembrane region" description="Helical" evidence="7">
    <location>
        <begin position="774"/>
        <end position="796"/>
    </location>
</feature>
<comment type="similarity">
    <text evidence="2">Belongs to the autoinducer-2 exporter (AI-2E) (TC 2.A.86) family.</text>
</comment>
<sequence>MTSKQVNDRSFKRSIDGIFTVFSNLKNQKSVEVEKFQSAFYNVAVIIICGAFILVILVLLPFLKPLLWASLVGAALFPAKKKISNAIYNWLSLIEETEMPIAFGLFMLPFNGFDKLGEIIACWLMTHMKILLILIGSLTMLQIIYYYVPSIVFSAAASSIIWLHTFLGNMIGSLSLTLVLSLLFCYGISVVLLWNESRSKLFTIIGQGIWVLIVAYVCSFLGAVQIPAFAAVVIYGLAGLLTDEESVDDSTLIKKIKKTFQKSSSDHEQETNLEKMSDDQKFPNTPIGRFLTTKSHLSEIKHKMQLSLQHDDEETNKENDQKDELESDSYFKLLFYAVIVTLLWHQLWIIFIAFILVSWKLFKELINILGLKKYLEEQWKNNYLERINNWYSPRRFALLPVCLPGVLQLNAKLHKFFCSKLKSYADDIGAIVVIVVLIVSVIMLTVFFCLQIYSETITVATLGSNLVNRTLSTRPELLEMLPIDMQSMNDVIDNAYKYSRGTIEDYLDNFFNGTNPEQAVKLKHQILSVWDRLIQSYMDRNNDSVGPRVPTESVFSSIDEIVTTSGVTVTGLVAWAKTNIDVLLEVSESLWIVLKANLSLLFSTITSLLSVLLGSGQTMIKFIFDTIIFFTTLYYLLQSSQERYAPIAMNINTTWGRRIADALEDSVSSVLVATLKLSVFHGLFTWLTHTVFGAHVVYLPSILASALAAAPFLESYWCCIPAFLDLWLSQDRFYLGLILVIIHFIIPSNFNPIIHSEIKGAHHPYLTALSIIGGLYLLGIEGAIIGPLLLCLLVVLSSITASSISSPTNTFTRQSSNDETQKISSPQLEFSMRTPMRTIEAGTSLDNTL</sequence>